<feature type="transmembrane region" description="Helical" evidence="3">
    <location>
        <begin position="113"/>
        <end position="130"/>
    </location>
</feature>
<protein>
    <submittedName>
        <fullName evidence="4">Uncharacterized protein</fullName>
    </submittedName>
</protein>
<comment type="caution">
    <text evidence="4">The sequence shown here is derived from an EMBL/GenBank/DDBJ whole genome shotgun (WGS) entry which is preliminary data.</text>
</comment>
<evidence type="ECO:0000313" key="5">
    <source>
        <dbReference type="Proteomes" id="UP001221142"/>
    </source>
</evidence>
<sequence length="362" mass="41580">MAALEASIVRRLAPLASDTHADQLSLIAKNPCRVILGSPLNLAIVSDLTRFSALPATSRGSYGGLENSPPSYQSTPPRDAEESYTNERTVLLLHRPTPPPSNGTGAKNRSCRLPSVVYLLLIAILFFIHFRPGDDALNPSVRNRIRREWEAELREHEVVRQRWEEERRELDEKWDELLRDRETWVHECEIGRREEERKRKEEEDRVRAAFAWDGIVAGRTCLRYGTRQYTARIVNIPREYDPLKACSETEVDIHGVKMASPHWCEDRGCNGVFGHWTVDSGEPSCATHFDYFKDKGCTTQGSGLRRIESHLEDLHSEVDWQEMCSTTPADFRQMHFDGPHICVNWGKYGTWGIWEIEDRGCY</sequence>
<dbReference type="AlphaFoldDB" id="A0AAD7FVU8"/>
<dbReference type="Proteomes" id="UP001221142">
    <property type="component" value="Unassembled WGS sequence"/>
</dbReference>
<evidence type="ECO:0000313" key="4">
    <source>
        <dbReference type="EMBL" id="KAJ7646517.1"/>
    </source>
</evidence>
<reference evidence="4" key="1">
    <citation type="submission" date="2023-03" db="EMBL/GenBank/DDBJ databases">
        <title>Massive genome expansion in bonnet fungi (Mycena s.s.) driven by repeated elements and novel gene families across ecological guilds.</title>
        <authorList>
            <consortium name="Lawrence Berkeley National Laboratory"/>
            <person name="Harder C.B."/>
            <person name="Miyauchi S."/>
            <person name="Viragh M."/>
            <person name="Kuo A."/>
            <person name="Thoen E."/>
            <person name="Andreopoulos B."/>
            <person name="Lu D."/>
            <person name="Skrede I."/>
            <person name="Drula E."/>
            <person name="Henrissat B."/>
            <person name="Morin E."/>
            <person name="Kohler A."/>
            <person name="Barry K."/>
            <person name="LaButti K."/>
            <person name="Morin E."/>
            <person name="Salamov A."/>
            <person name="Lipzen A."/>
            <person name="Mereny Z."/>
            <person name="Hegedus B."/>
            <person name="Baldrian P."/>
            <person name="Stursova M."/>
            <person name="Weitz H."/>
            <person name="Taylor A."/>
            <person name="Grigoriev I.V."/>
            <person name="Nagy L.G."/>
            <person name="Martin F."/>
            <person name="Kauserud H."/>
        </authorList>
    </citation>
    <scope>NUCLEOTIDE SEQUENCE</scope>
    <source>
        <strain evidence="4">9284</strain>
    </source>
</reference>
<accession>A0AAD7FVU8</accession>
<evidence type="ECO:0000256" key="1">
    <source>
        <dbReference type="SAM" id="Coils"/>
    </source>
</evidence>
<keyword evidence="3" id="KW-0472">Membrane</keyword>
<keyword evidence="5" id="KW-1185">Reference proteome</keyword>
<organism evidence="4 5">
    <name type="scientific">Roridomyces roridus</name>
    <dbReference type="NCBI Taxonomy" id="1738132"/>
    <lineage>
        <taxon>Eukaryota</taxon>
        <taxon>Fungi</taxon>
        <taxon>Dikarya</taxon>
        <taxon>Basidiomycota</taxon>
        <taxon>Agaricomycotina</taxon>
        <taxon>Agaricomycetes</taxon>
        <taxon>Agaricomycetidae</taxon>
        <taxon>Agaricales</taxon>
        <taxon>Marasmiineae</taxon>
        <taxon>Mycenaceae</taxon>
        <taxon>Roridomyces</taxon>
    </lineage>
</organism>
<feature type="coiled-coil region" evidence="1">
    <location>
        <begin position="146"/>
        <end position="180"/>
    </location>
</feature>
<feature type="region of interest" description="Disordered" evidence="2">
    <location>
        <begin position="59"/>
        <end position="84"/>
    </location>
</feature>
<keyword evidence="3" id="KW-1133">Transmembrane helix</keyword>
<dbReference type="EMBL" id="JARKIF010000002">
    <property type="protein sequence ID" value="KAJ7646517.1"/>
    <property type="molecule type" value="Genomic_DNA"/>
</dbReference>
<name>A0AAD7FVU8_9AGAR</name>
<gene>
    <name evidence="4" type="ORF">FB45DRAFT_890666</name>
</gene>
<evidence type="ECO:0000256" key="3">
    <source>
        <dbReference type="SAM" id="Phobius"/>
    </source>
</evidence>
<keyword evidence="3" id="KW-0812">Transmembrane</keyword>
<evidence type="ECO:0000256" key="2">
    <source>
        <dbReference type="SAM" id="MobiDB-lite"/>
    </source>
</evidence>
<keyword evidence="1" id="KW-0175">Coiled coil</keyword>
<proteinExistence type="predicted"/>